<dbReference type="InterPro" id="IPR001584">
    <property type="entry name" value="Integrase_cat-core"/>
</dbReference>
<dbReference type="InterPro" id="IPR009057">
    <property type="entry name" value="Homeodomain-like_sf"/>
</dbReference>
<dbReference type="EMBL" id="FNOY01000139">
    <property type="protein sequence ID" value="SDZ09645.1"/>
    <property type="molecule type" value="Genomic_DNA"/>
</dbReference>
<evidence type="ECO:0000259" key="1">
    <source>
        <dbReference type="PROSITE" id="PS50994"/>
    </source>
</evidence>
<reference evidence="2 3" key="1">
    <citation type="submission" date="2016-10" db="EMBL/GenBank/DDBJ databases">
        <authorList>
            <person name="de Groot N.N."/>
        </authorList>
    </citation>
    <scope>NUCLEOTIDE SEQUENCE [LARGE SCALE GENOMIC DNA]</scope>
    <source>
        <strain evidence="2 3">Nm1</strain>
    </source>
</reference>
<dbReference type="InterPro" id="IPR036397">
    <property type="entry name" value="RNaseH_sf"/>
</dbReference>
<accession>A0A1H3Q9E7</accession>
<feature type="domain" description="Integrase catalytic" evidence="1">
    <location>
        <begin position="134"/>
        <end position="300"/>
    </location>
</feature>
<dbReference type="GO" id="GO:0003677">
    <property type="term" value="F:DNA binding"/>
    <property type="evidence" value="ECO:0007669"/>
    <property type="project" value="UniProtKB-KW"/>
</dbReference>
<dbReference type="Proteomes" id="UP000198640">
    <property type="component" value="Unassembled WGS sequence"/>
</dbReference>
<gene>
    <name evidence="2" type="ORF">SAMN05421881_11391</name>
</gene>
<evidence type="ECO:0000313" key="3">
    <source>
        <dbReference type="Proteomes" id="UP000198640"/>
    </source>
</evidence>
<dbReference type="GO" id="GO:0015074">
    <property type="term" value="P:DNA integration"/>
    <property type="evidence" value="ECO:0007669"/>
    <property type="project" value="InterPro"/>
</dbReference>
<sequence length="350" mass="39886">MIGALDRKRAVKLISETVDAGARTAKACEEMGISMRTFQRWTREGEVKTDGRPDAVRPVPDNKLTSQERQAVLDTLNSPIYRSLPPSQIVPALADDGCYIASESTFYRILREEGQQHHRGRSQAPENRPMSTHCATGPNQVWCWDITWLPGPVKGVYYYLYLILDLYSRKVVGWEIHEEESSELAAHLLRKACLREAIAGAPLVLHSDNGSPMKGASMVETLRRLGVVKSNSRPRVSNDNAYAESIFRTCKYRPGYPYKGFVTLANARDWVLKFVHWYNYEHKHSGLKFMTPHQRHSGQTRQVINNRKAVYEAARAANPKRWSRDVRNWNLPEQVWLNPEKDGGDLKVAV</sequence>
<keyword evidence="2" id="KW-0238">DNA-binding</keyword>
<dbReference type="InterPro" id="IPR048020">
    <property type="entry name" value="Transpos_IS3"/>
</dbReference>
<dbReference type="Pfam" id="PF00665">
    <property type="entry name" value="rve"/>
    <property type="match status" value="1"/>
</dbReference>
<dbReference type="PROSITE" id="PS50994">
    <property type="entry name" value="INTEGRASE"/>
    <property type="match status" value="1"/>
</dbReference>
<dbReference type="PANTHER" id="PTHR46889:SF5">
    <property type="entry name" value="INTEGRASE PROTEIN"/>
    <property type="match status" value="1"/>
</dbReference>
<dbReference type="SUPFAM" id="SSF53098">
    <property type="entry name" value="Ribonuclease H-like"/>
    <property type="match status" value="1"/>
</dbReference>
<keyword evidence="3" id="KW-1185">Reference proteome</keyword>
<dbReference type="NCBIfam" id="NF033516">
    <property type="entry name" value="transpos_IS3"/>
    <property type="match status" value="1"/>
</dbReference>
<dbReference type="InterPro" id="IPR012337">
    <property type="entry name" value="RNaseH-like_sf"/>
</dbReference>
<dbReference type="InterPro" id="IPR050900">
    <property type="entry name" value="Transposase_IS3/IS150/IS904"/>
</dbReference>
<organism evidence="2 3">
    <name type="scientific">Nitrosomonas halophila</name>
    <dbReference type="NCBI Taxonomy" id="44576"/>
    <lineage>
        <taxon>Bacteria</taxon>
        <taxon>Pseudomonadati</taxon>
        <taxon>Pseudomonadota</taxon>
        <taxon>Betaproteobacteria</taxon>
        <taxon>Nitrosomonadales</taxon>
        <taxon>Nitrosomonadaceae</taxon>
        <taxon>Nitrosomonas</taxon>
    </lineage>
</organism>
<proteinExistence type="predicted"/>
<keyword evidence="2" id="KW-0371">Homeobox</keyword>
<dbReference type="PANTHER" id="PTHR46889">
    <property type="entry name" value="TRANSPOSASE INSF FOR INSERTION SEQUENCE IS3B-RELATED"/>
    <property type="match status" value="1"/>
</dbReference>
<dbReference type="AlphaFoldDB" id="A0A1H3Q9E7"/>
<dbReference type="STRING" id="44576.SAMN05421881_11391"/>
<dbReference type="Gene3D" id="3.30.420.10">
    <property type="entry name" value="Ribonuclease H-like superfamily/Ribonuclease H"/>
    <property type="match status" value="1"/>
</dbReference>
<protein>
    <submittedName>
        <fullName evidence="2">Homeodomain-like domain-containing protein</fullName>
    </submittedName>
</protein>
<name>A0A1H3Q9E7_9PROT</name>
<evidence type="ECO:0000313" key="2">
    <source>
        <dbReference type="EMBL" id="SDZ09645.1"/>
    </source>
</evidence>
<dbReference type="SUPFAM" id="SSF46689">
    <property type="entry name" value="Homeodomain-like"/>
    <property type="match status" value="1"/>
</dbReference>